<evidence type="ECO:0000313" key="2">
    <source>
        <dbReference type="Proteomes" id="UP000055024"/>
    </source>
</evidence>
<reference evidence="1 2" key="1">
    <citation type="submission" date="2015-01" db="EMBL/GenBank/DDBJ databases">
        <title>Evolution of Trichinella species and genotypes.</title>
        <authorList>
            <person name="Korhonen P.K."/>
            <person name="Edoardo P."/>
            <person name="Giuseppe L.R."/>
            <person name="Gasser R.B."/>
        </authorList>
    </citation>
    <scope>NUCLEOTIDE SEQUENCE [LARGE SCALE GENOMIC DNA]</scope>
    <source>
        <strain evidence="1">ISS1029</strain>
    </source>
</reference>
<sequence>MLVVSREKSSNQTTKAQINDHLPTADFCKDSPKIKVTVKTEL</sequence>
<dbReference type="EMBL" id="JYDP01004134">
    <property type="protein sequence ID" value="KRY95132.1"/>
    <property type="molecule type" value="Genomic_DNA"/>
</dbReference>
<dbReference type="AlphaFoldDB" id="A0A0V1GAD7"/>
<protein>
    <submittedName>
        <fullName evidence="1">Uncharacterized protein</fullName>
    </submittedName>
</protein>
<name>A0A0V1GAD7_9BILA</name>
<organism evidence="1 2">
    <name type="scientific">Trichinella zimbabwensis</name>
    <dbReference type="NCBI Taxonomy" id="268475"/>
    <lineage>
        <taxon>Eukaryota</taxon>
        <taxon>Metazoa</taxon>
        <taxon>Ecdysozoa</taxon>
        <taxon>Nematoda</taxon>
        <taxon>Enoplea</taxon>
        <taxon>Dorylaimia</taxon>
        <taxon>Trichinellida</taxon>
        <taxon>Trichinellidae</taxon>
        <taxon>Trichinella</taxon>
    </lineage>
</organism>
<evidence type="ECO:0000313" key="1">
    <source>
        <dbReference type="EMBL" id="KRY95132.1"/>
    </source>
</evidence>
<comment type="caution">
    <text evidence="1">The sequence shown here is derived from an EMBL/GenBank/DDBJ whole genome shotgun (WGS) entry which is preliminary data.</text>
</comment>
<accession>A0A0V1GAD7</accession>
<dbReference type="Proteomes" id="UP000055024">
    <property type="component" value="Unassembled WGS sequence"/>
</dbReference>
<keyword evidence="2" id="KW-1185">Reference proteome</keyword>
<proteinExistence type="predicted"/>
<gene>
    <name evidence="1" type="ORF">T11_17940</name>
</gene>